<feature type="compositionally biased region" description="Polar residues" evidence="1">
    <location>
        <begin position="8"/>
        <end position="24"/>
    </location>
</feature>
<evidence type="ECO:0000256" key="1">
    <source>
        <dbReference type="SAM" id="MobiDB-lite"/>
    </source>
</evidence>
<protein>
    <submittedName>
        <fullName evidence="2">Uncharacterized protein</fullName>
    </submittedName>
</protein>
<sequence>MIDESPSRHSSTVAMSTAADSPHM</sequence>
<feature type="region of interest" description="Disordered" evidence="1">
    <location>
        <begin position="1"/>
        <end position="24"/>
    </location>
</feature>
<accession>A0A821YIU4</accession>
<evidence type="ECO:0000313" key="2">
    <source>
        <dbReference type="EMBL" id="CAF4959643.1"/>
    </source>
</evidence>
<dbReference type="Proteomes" id="UP000663838">
    <property type="component" value="Unassembled WGS sequence"/>
</dbReference>
<reference evidence="2" key="1">
    <citation type="submission" date="2021-02" db="EMBL/GenBank/DDBJ databases">
        <authorList>
            <person name="Nowell W R."/>
        </authorList>
    </citation>
    <scope>NUCLEOTIDE SEQUENCE</scope>
</reference>
<organism evidence="2 3">
    <name type="scientific">Rotaria socialis</name>
    <dbReference type="NCBI Taxonomy" id="392032"/>
    <lineage>
        <taxon>Eukaryota</taxon>
        <taxon>Metazoa</taxon>
        <taxon>Spiralia</taxon>
        <taxon>Gnathifera</taxon>
        <taxon>Rotifera</taxon>
        <taxon>Eurotatoria</taxon>
        <taxon>Bdelloidea</taxon>
        <taxon>Philodinida</taxon>
        <taxon>Philodinidae</taxon>
        <taxon>Rotaria</taxon>
    </lineage>
</organism>
<gene>
    <name evidence="2" type="ORF">TOA249_LOCUS34199</name>
</gene>
<evidence type="ECO:0000313" key="3">
    <source>
        <dbReference type="Proteomes" id="UP000663838"/>
    </source>
</evidence>
<dbReference type="EMBL" id="CAJOBS010016453">
    <property type="protein sequence ID" value="CAF4959643.1"/>
    <property type="molecule type" value="Genomic_DNA"/>
</dbReference>
<proteinExistence type="predicted"/>
<dbReference type="AlphaFoldDB" id="A0A821YIU4"/>
<comment type="caution">
    <text evidence="2">The sequence shown here is derived from an EMBL/GenBank/DDBJ whole genome shotgun (WGS) entry which is preliminary data.</text>
</comment>
<name>A0A821YIU4_9BILA</name>
<feature type="non-terminal residue" evidence="2">
    <location>
        <position position="24"/>
    </location>
</feature>